<keyword evidence="2" id="KW-0812">Transmembrane</keyword>
<dbReference type="EMBL" id="JAQIOY010000010">
    <property type="protein sequence ID" value="MDA7426601.1"/>
    <property type="molecule type" value="Genomic_DNA"/>
</dbReference>
<keyword evidence="3" id="KW-0540">Nuclease</keyword>
<proteinExistence type="predicted"/>
<dbReference type="RefSeq" id="WP_271433957.1">
    <property type="nucleotide sequence ID" value="NZ_JAQIOY010000010.1"/>
</dbReference>
<feature type="transmembrane region" description="Helical" evidence="2">
    <location>
        <begin position="12"/>
        <end position="33"/>
    </location>
</feature>
<accession>A0ABT4XXC3</accession>
<evidence type="ECO:0000256" key="2">
    <source>
        <dbReference type="SAM" id="Phobius"/>
    </source>
</evidence>
<keyword evidence="4" id="KW-1185">Reference proteome</keyword>
<feature type="region of interest" description="Disordered" evidence="1">
    <location>
        <begin position="160"/>
        <end position="249"/>
    </location>
</feature>
<keyword evidence="3" id="KW-0378">Hydrolase</keyword>
<feature type="compositionally biased region" description="Basic and acidic residues" evidence="1">
    <location>
        <begin position="218"/>
        <end position="233"/>
    </location>
</feature>
<keyword evidence="2" id="KW-0472">Membrane</keyword>
<feature type="compositionally biased region" description="Basic and acidic residues" evidence="1">
    <location>
        <begin position="184"/>
        <end position="206"/>
    </location>
</feature>
<organism evidence="3 4">
    <name type="scientific">Thalassococcus lentus</name>
    <dbReference type="NCBI Taxonomy" id="1210524"/>
    <lineage>
        <taxon>Bacteria</taxon>
        <taxon>Pseudomonadati</taxon>
        <taxon>Pseudomonadota</taxon>
        <taxon>Alphaproteobacteria</taxon>
        <taxon>Rhodobacterales</taxon>
        <taxon>Roseobacteraceae</taxon>
        <taxon>Thalassococcus</taxon>
    </lineage>
</organism>
<dbReference type="Proteomes" id="UP001210720">
    <property type="component" value="Unassembled WGS sequence"/>
</dbReference>
<comment type="caution">
    <text evidence="3">The sequence shown here is derived from an EMBL/GenBank/DDBJ whole genome shotgun (WGS) entry which is preliminary data.</text>
</comment>
<dbReference type="GO" id="GO:0004519">
    <property type="term" value="F:endonuclease activity"/>
    <property type="evidence" value="ECO:0007669"/>
    <property type="project" value="UniProtKB-KW"/>
</dbReference>
<gene>
    <name evidence="3" type="ORF">PFY00_17840</name>
</gene>
<keyword evidence="3" id="KW-0255">Endonuclease</keyword>
<sequence>MSNDNGGMSCTLGSWALAAGVGLLAFILLMVLGDWRFIQALFAGAVLFVVLGLLFSFLFCRSLPAPGEASGVNSGSSAAAGAVGATAAAGAAAAAGASASASASDADAAAADAGDASGSAAAAADTAASSADTAAEVSVQPSARLAGEEDLASRKGTWKYEGEQQDAAPAKEAKAKKPAKAAKAKADKPAKAAKADKPKKAAKEAKAAAPAVDAGDDTVDRDGDGIIEGRNEGSKPTTLDGPRDGGADNLKEIKGIGPKLEKLCNKLGFYHFDQIANWTADEVAWVDANLEGFRGRVTRDKWVEQAKILAAGGETEFSKRVEGGNVY</sequence>
<dbReference type="Gene3D" id="1.10.150.20">
    <property type="entry name" value="5' to 3' exonuclease, C-terminal subdomain"/>
    <property type="match status" value="1"/>
</dbReference>
<reference evidence="3 4" key="1">
    <citation type="submission" date="2023-01" db="EMBL/GenBank/DDBJ databases">
        <title>Thalassococcus onchidii sp. nov., isolated from a marine invertebrate from the South China Sea.</title>
        <authorList>
            <person name="Xu S."/>
            <person name="Liu Z."/>
            <person name="Xu Y."/>
        </authorList>
    </citation>
    <scope>NUCLEOTIDE SEQUENCE [LARGE SCALE GENOMIC DNA]</scope>
    <source>
        <strain evidence="3 4">KCTC 32084</strain>
    </source>
</reference>
<protein>
    <submittedName>
        <fullName evidence="3">Endonuclease</fullName>
    </submittedName>
</protein>
<name>A0ABT4XXC3_9RHOB</name>
<evidence type="ECO:0000313" key="4">
    <source>
        <dbReference type="Proteomes" id="UP001210720"/>
    </source>
</evidence>
<evidence type="ECO:0000313" key="3">
    <source>
        <dbReference type="EMBL" id="MDA7426601.1"/>
    </source>
</evidence>
<feature type="transmembrane region" description="Helical" evidence="2">
    <location>
        <begin position="40"/>
        <end position="59"/>
    </location>
</feature>
<keyword evidence="2" id="KW-1133">Transmembrane helix</keyword>
<evidence type="ECO:0000256" key="1">
    <source>
        <dbReference type="SAM" id="MobiDB-lite"/>
    </source>
</evidence>